<accession>A0A8I0TAZ8</accession>
<evidence type="ECO:0000313" key="1">
    <source>
        <dbReference type="EMBL" id="MBE0563234.1"/>
    </source>
</evidence>
<dbReference type="RefSeq" id="WP_155243315.1">
    <property type="nucleotide sequence ID" value="NZ_CP044970.1"/>
</dbReference>
<protein>
    <submittedName>
        <fullName evidence="1">Uncharacterized protein</fullName>
    </submittedName>
</protein>
<dbReference type="EMBL" id="JACZKO010000058">
    <property type="protein sequence ID" value="MBE0563234.1"/>
    <property type="molecule type" value="Genomic_DNA"/>
</dbReference>
<name>A0A8I0TAZ8_BRUAN</name>
<dbReference type="AlphaFoldDB" id="A0A8I0TAZ8"/>
<dbReference type="GeneID" id="61318428"/>
<comment type="caution">
    <text evidence="1">The sequence shown here is derived from an EMBL/GenBank/DDBJ whole genome shotgun (WGS) entry which is preliminary data.</text>
</comment>
<gene>
    <name evidence="1" type="ORF">IH622_20800</name>
</gene>
<evidence type="ECO:0000313" key="2">
    <source>
        <dbReference type="Proteomes" id="UP000642265"/>
    </source>
</evidence>
<reference evidence="1" key="2">
    <citation type="submission" date="2020-10" db="EMBL/GenBank/DDBJ databases">
        <title>Enrichment of novel Verrucomicrobia, Bacteroidetes and Krumholzibacteria in an oxygen-limited, methane- and iron-fed bioreactor inoculated with Bothnian Sea sediments.</title>
        <authorList>
            <person name="Martins P.D."/>
            <person name="de Jong A."/>
            <person name="Lenstra W.K."/>
            <person name="van Helmond N.A.G.M."/>
            <person name="Slomp C.P."/>
            <person name="Jetten M.S.M."/>
            <person name="Welte C.U."/>
            <person name="Rasigraf O."/>
        </authorList>
    </citation>
    <scope>NUCLEOTIDE SEQUENCE</scope>
    <source>
        <strain evidence="1">MAG47</strain>
    </source>
</reference>
<sequence>MPFVSPLELIRPQREFAIPYTKCHAATAKRDEAGAKCRVSSIFAQKQQAFVGPKTLIGIFRLEAVAFIPIAYGLTGKTSLPAFHS</sequence>
<reference evidence="1" key="1">
    <citation type="submission" date="2020-09" db="EMBL/GenBank/DDBJ databases">
        <authorList>
            <person name="Dalcin Martins P."/>
        </authorList>
    </citation>
    <scope>NUCLEOTIDE SEQUENCE</scope>
    <source>
        <strain evidence="1">MAG47</strain>
    </source>
</reference>
<proteinExistence type="predicted"/>
<organism evidence="1 2">
    <name type="scientific">Brucella anthropi</name>
    <name type="common">Ochrobactrum anthropi</name>
    <dbReference type="NCBI Taxonomy" id="529"/>
    <lineage>
        <taxon>Bacteria</taxon>
        <taxon>Pseudomonadati</taxon>
        <taxon>Pseudomonadota</taxon>
        <taxon>Alphaproteobacteria</taxon>
        <taxon>Hyphomicrobiales</taxon>
        <taxon>Brucellaceae</taxon>
        <taxon>Brucella/Ochrobactrum group</taxon>
        <taxon>Brucella</taxon>
    </lineage>
</organism>
<dbReference type="Proteomes" id="UP000642265">
    <property type="component" value="Unassembled WGS sequence"/>
</dbReference>